<dbReference type="Proteomes" id="UP000186922">
    <property type="component" value="Unassembled WGS sequence"/>
</dbReference>
<dbReference type="EMBL" id="BDGG01000002">
    <property type="protein sequence ID" value="GAU94115.1"/>
    <property type="molecule type" value="Genomic_DNA"/>
</dbReference>
<dbReference type="SUPFAM" id="SSF54695">
    <property type="entry name" value="POZ domain"/>
    <property type="match status" value="1"/>
</dbReference>
<gene>
    <name evidence="2" type="primary">RvY_05944-1</name>
    <name evidence="2" type="synonym">RvY_05944.1</name>
    <name evidence="2" type="ORF">RvY_05944</name>
</gene>
<evidence type="ECO:0000313" key="3">
    <source>
        <dbReference type="Proteomes" id="UP000186922"/>
    </source>
</evidence>
<name>A0A1D1V0D2_RAMVA</name>
<evidence type="ECO:0000259" key="1">
    <source>
        <dbReference type="Pfam" id="PF00651"/>
    </source>
</evidence>
<proteinExistence type="predicted"/>
<keyword evidence="3" id="KW-1185">Reference proteome</keyword>
<protein>
    <recommendedName>
        <fullName evidence="1">BTB domain-containing protein</fullName>
    </recommendedName>
</protein>
<organism evidence="2 3">
    <name type="scientific">Ramazzottius varieornatus</name>
    <name type="common">Water bear</name>
    <name type="synonym">Tardigrade</name>
    <dbReference type="NCBI Taxonomy" id="947166"/>
    <lineage>
        <taxon>Eukaryota</taxon>
        <taxon>Metazoa</taxon>
        <taxon>Ecdysozoa</taxon>
        <taxon>Tardigrada</taxon>
        <taxon>Eutardigrada</taxon>
        <taxon>Parachela</taxon>
        <taxon>Hypsibioidea</taxon>
        <taxon>Ramazzottiidae</taxon>
        <taxon>Ramazzottius</taxon>
    </lineage>
</organism>
<dbReference type="InterPro" id="IPR011333">
    <property type="entry name" value="SKP1/BTB/POZ_sf"/>
</dbReference>
<comment type="caution">
    <text evidence="2">The sequence shown here is derived from an EMBL/GenBank/DDBJ whole genome shotgun (WGS) entry which is preliminary data.</text>
</comment>
<dbReference type="Gene3D" id="3.30.710.10">
    <property type="entry name" value="Potassium Channel Kv1.1, Chain A"/>
    <property type="match status" value="1"/>
</dbReference>
<evidence type="ECO:0000313" key="2">
    <source>
        <dbReference type="EMBL" id="GAU94115.1"/>
    </source>
</evidence>
<reference evidence="2 3" key="1">
    <citation type="journal article" date="2016" name="Nat. Commun.">
        <title>Extremotolerant tardigrade genome and improved radiotolerance of human cultured cells by tardigrade-unique protein.</title>
        <authorList>
            <person name="Hashimoto T."/>
            <person name="Horikawa D.D."/>
            <person name="Saito Y."/>
            <person name="Kuwahara H."/>
            <person name="Kozuka-Hata H."/>
            <person name="Shin-I T."/>
            <person name="Minakuchi Y."/>
            <person name="Ohishi K."/>
            <person name="Motoyama A."/>
            <person name="Aizu T."/>
            <person name="Enomoto A."/>
            <person name="Kondo K."/>
            <person name="Tanaka S."/>
            <person name="Hara Y."/>
            <person name="Koshikawa S."/>
            <person name="Sagara H."/>
            <person name="Miura T."/>
            <person name="Yokobori S."/>
            <person name="Miyagawa K."/>
            <person name="Suzuki Y."/>
            <person name="Kubo T."/>
            <person name="Oyama M."/>
            <person name="Kohara Y."/>
            <person name="Fujiyama A."/>
            <person name="Arakawa K."/>
            <person name="Katayama T."/>
            <person name="Toyoda A."/>
            <person name="Kunieda T."/>
        </authorList>
    </citation>
    <scope>NUCLEOTIDE SEQUENCE [LARGE SCALE GENOMIC DNA]</scope>
    <source>
        <strain evidence="2 3">YOKOZUNA-1</strain>
    </source>
</reference>
<accession>A0A1D1V0D2</accession>
<dbReference type="InterPro" id="IPR000210">
    <property type="entry name" value="BTB/POZ_dom"/>
</dbReference>
<feature type="domain" description="BTB" evidence="1">
    <location>
        <begin position="34"/>
        <end position="111"/>
    </location>
</feature>
<sequence length="118" mass="12935">MVFKFKKGAETTGEIPAHILFSSWVVVANGNFGSEVFLAMFYGPGGPRPAADKTLADVIIANNSKEVFGTLVRFFYTERTDNLALKDAVEVLEYAHCPTVRRFRAGCALHLVHLSTVA</sequence>
<dbReference type="Pfam" id="PF00651">
    <property type="entry name" value="BTB"/>
    <property type="match status" value="1"/>
</dbReference>
<dbReference type="AlphaFoldDB" id="A0A1D1V0D2"/>